<dbReference type="Proteomes" id="UP000705983">
    <property type="component" value="Unassembled WGS sequence"/>
</dbReference>
<evidence type="ECO:0000313" key="1">
    <source>
        <dbReference type="EMBL" id="MBM9432334.1"/>
    </source>
</evidence>
<gene>
    <name evidence="1" type="ORF">JVW63_01230</name>
</gene>
<dbReference type="RefSeq" id="WP_187995909.1">
    <property type="nucleotide sequence ID" value="NZ_JACEXG010000001.1"/>
</dbReference>
<dbReference type="EMBL" id="JAFFJS010000001">
    <property type="protein sequence ID" value="MBM9432334.1"/>
    <property type="molecule type" value="Genomic_DNA"/>
</dbReference>
<proteinExistence type="predicted"/>
<keyword evidence="2" id="KW-1185">Reference proteome</keyword>
<protein>
    <recommendedName>
        <fullName evidence="3">DUF402 domain-containing protein</fullName>
    </recommendedName>
</protein>
<organism evidence="1 2">
    <name type="scientific">Flaviflexus equikiangi</name>
    <dbReference type="NCBI Taxonomy" id="2758573"/>
    <lineage>
        <taxon>Bacteria</taxon>
        <taxon>Bacillati</taxon>
        <taxon>Actinomycetota</taxon>
        <taxon>Actinomycetes</taxon>
        <taxon>Actinomycetales</taxon>
        <taxon>Actinomycetaceae</taxon>
        <taxon>Flaviflexus</taxon>
    </lineage>
</organism>
<name>A0ABS2TCG9_9ACTO</name>
<evidence type="ECO:0008006" key="3">
    <source>
        <dbReference type="Google" id="ProtNLM"/>
    </source>
</evidence>
<sequence length="175" mass="19813">MDIRQMPWALLGDIDQHELRALNGKTRIPFRWEPPHRVDGQSPVSLVWPYSSRFPVSRSTTAIAQPFQVTAVTTGEDTRRLLDLLEAGYPVGLYHSLFVCDIEDCDIPEFEVVYVDSFVRSRTDRTDVQSTRWELSLVPADPAYVEVPPGAPWSDLLADQDAWGAINTGVWEDLL</sequence>
<accession>A0ABS2TCG9</accession>
<reference evidence="2" key="1">
    <citation type="submission" date="2021-02" db="EMBL/GenBank/DDBJ databases">
        <title>Leucobacter sp. CX169.</title>
        <authorList>
            <person name="Cheng Y."/>
        </authorList>
    </citation>
    <scope>NUCLEOTIDE SEQUENCE [LARGE SCALE GENOMIC DNA]</scope>
    <source>
        <strain evidence="2">JY899</strain>
    </source>
</reference>
<comment type="caution">
    <text evidence="1">The sequence shown here is derived from an EMBL/GenBank/DDBJ whole genome shotgun (WGS) entry which is preliminary data.</text>
</comment>
<evidence type="ECO:0000313" key="2">
    <source>
        <dbReference type="Proteomes" id="UP000705983"/>
    </source>
</evidence>